<evidence type="ECO:0000313" key="9">
    <source>
        <dbReference type="Proteomes" id="UP000886653"/>
    </source>
</evidence>
<keyword evidence="4 7" id="KW-1133">Transmembrane helix</keyword>
<dbReference type="PANTHER" id="PTHR19139:SF199">
    <property type="entry name" value="MIP17260P"/>
    <property type="match status" value="1"/>
</dbReference>
<dbReference type="Gene3D" id="1.20.1080.10">
    <property type="entry name" value="Glycerol uptake facilitator protein"/>
    <property type="match status" value="1"/>
</dbReference>
<dbReference type="EMBL" id="MU167224">
    <property type="protein sequence ID" value="KAG0149798.1"/>
    <property type="molecule type" value="Genomic_DNA"/>
</dbReference>
<name>A0A9P6TGI1_9BASI</name>
<sequence length="283" mass="29906">MELLPIWKASIFEGLGSLILIWFIGIASPVFTLNSPVGVGAGLAFLYGSAVALIMFALKPITGAHINPFITLSHLLVGTEKSLFRGGAYILSQMIGAVIGGGFVAGALGSDAVALSNGGCVVDSGNTGMFKPQQAVALEFMAALVLLVLAHSKFSQSQPHSTSLTPFLYGLSVGLLNFCTSGFAPHAGYIGSFGFPNVCFGLSMGIMKFQPVHWVFWIPGFAAVILHGAIYRFLKPYDSQNDSENSEMTGHKNIIVPFPSSVFQRDQKGSGQGFETFGNSSVV</sequence>
<dbReference type="AlphaFoldDB" id="A0A9P6TGI1"/>
<reference evidence="8" key="1">
    <citation type="submission" date="2013-11" db="EMBL/GenBank/DDBJ databases">
        <title>Genome sequence of the fusiform rust pathogen reveals effectors for host alternation and coevolution with pine.</title>
        <authorList>
            <consortium name="DOE Joint Genome Institute"/>
            <person name="Smith K."/>
            <person name="Pendleton A."/>
            <person name="Kubisiak T."/>
            <person name="Anderson C."/>
            <person name="Salamov A."/>
            <person name="Aerts A."/>
            <person name="Riley R."/>
            <person name="Clum A."/>
            <person name="Lindquist E."/>
            <person name="Ence D."/>
            <person name="Campbell M."/>
            <person name="Kronenberg Z."/>
            <person name="Feau N."/>
            <person name="Dhillon B."/>
            <person name="Hamelin R."/>
            <person name="Burleigh J."/>
            <person name="Smith J."/>
            <person name="Yandell M."/>
            <person name="Nelson C."/>
            <person name="Grigoriev I."/>
            <person name="Davis J."/>
        </authorList>
    </citation>
    <scope>NUCLEOTIDE SEQUENCE</scope>
    <source>
        <strain evidence="8">G11</strain>
    </source>
</reference>
<dbReference type="InterPro" id="IPR000425">
    <property type="entry name" value="MIP"/>
</dbReference>
<evidence type="ECO:0000256" key="1">
    <source>
        <dbReference type="ARBA" id="ARBA00004141"/>
    </source>
</evidence>
<dbReference type="Pfam" id="PF00230">
    <property type="entry name" value="MIP"/>
    <property type="match status" value="1"/>
</dbReference>
<evidence type="ECO:0000256" key="3">
    <source>
        <dbReference type="ARBA" id="ARBA00022692"/>
    </source>
</evidence>
<evidence type="ECO:0000256" key="4">
    <source>
        <dbReference type="ARBA" id="ARBA00022989"/>
    </source>
</evidence>
<accession>A0A9P6TGI1</accession>
<evidence type="ECO:0008006" key="10">
    <source>
        <dbReference type="Google" id="ProtNLM"/>
    </source>
</evidence>
<dbReference type="PANTHER" id="PTHR19139">
    <property type="entry name" value="AQUAPORIN TRANSPORTER"/>
    <property type="match status" value="1"/>
</dbReference>
<feature type="transmembrane region" description="Helical" evidence="7">
    <location>
        <begin position="214"/>
        <end position="234"/>
    </location>
</feature>
<dbReference type="OrthoDB" id="2499470at2759"/>
<evidence type="ECO:0000256" key="2">
    <source>
        <dbReference type="ARBA" id="ARBA00006175"/>
    </source>
</evidence>
<feature type="transmembrane region" description="Helical" evidence="7">
    <location>
        <begin position="135"/>
        <end position="152"/>
    </location>
</feature>
<gene>
    <name evidence="8" type="ORF">CROQUDRAFT_684658</name>
</gene>
<feature type="transmembrane region" description="Helical" evidence="7">
    <location>
        <begin position="12"/>
        <end position="31"/>
    </location>
</feature>
<comment type="subcellular location">
    <subcellularLocation>
        <location evidence="1">Membrane</location>
        <topology evidence="1">Multi-pass membrane protein</topology>
    </subcellularLocation>
</comment>
<proteinExistence type="inferred from homology"/>
<feature type="transmembrane region" description="Helical" evidence="7">
    <location>
        <begin position="37"/>
        <end position="58"/>
    </location>
</feature>
<feature type="transmembrane region" description="Helical" evidence="7">
    <location>
        <begin position="164"/>
        <end position="183"/>
    </location>
</feature>
<protein>
    <recommendedName>
        <fullName evidence="10">Aquaporin</fullName>
    </recommendedName>
</protein>
<dbReference type="Proteomes" id="UP000886653">
    <property type="component" value="Unassembled WGS sequence"/>
</dbReference>
<dbReference type="GO" id="GO:0015250">
    <property type="term" value="F:water channel activity"/>
    <property type="evidence" value="ECO:0007669"/>
    <property type="project" value="TreeGrafter"/>
</dbReference>
<comment type="similarity">
    <text evidence="2 6">Belongs to the MIP/aquaporin (TC 1.A.8) family.</text>
</comment>
<evidence type="ECO:0000256" key="6">
    <source>
        <dbReference type="RuleBase" id="RU000477"/>
    </source>
</evidence>
<keyword evidence="6" id="KW-0813">Transport</keyword>
<dbReference type="GO" id="GO:0005886">
    <property type="term" value="C:plasma membrane"/>
    <property type="evidence" value="ECO:0007669"/>
    <property type="project" value="TreeGrafter"/>
</dbReference>
<dbReference type="PRINTS" id="PR00783">
    <property type="entry name" value="MINTRINSICP"/>
</dbReference>
<keyword evidence="9" id="KW-1185">Reference proteome</keyword>
<evidence type="ECO:0000313" key="8">
    <source>
        <dbReference type="EMBL" id="KAG0149798.1"/>
    </source>
</evidence>
<dbReference type="InterPro" id="IPR034294">
    <property type="entry name" value="Aquaporin_transptr"/>
</dbReference>
<organism evidence="8 9">
    <name type="scientific">Cronartium quercuum f. sp. fusiforme G11</name>
    <dbReference type="NCBI Taxonomy" id="708437"/>
    <lineage>
        <taxon>Eukaryota</taxon>
        <taxon>Fungi</taxon>
        <taxon>Dikarya</taxon>
        <taxon>Basidiomycota</taxon>
        <taxon>Pucciniomycotina</taxon>
        <taxon>Pucciniomycetes</taxon>
        <taxon>Pucciniales</taxon>
        <taxon>Coleosporiaceae</taxon>
        <taxon>Cronartium</taxon>
    </lineage>
</organism>
<feature type="transmembrane region" description="Helical" evidence="7">
    <location>
        <begin position="88"/>
        <end position="108"/>
    </location>
</feature>
<keyword evidence="5 7" id="KW-0472">Membrane</keyword>
<dbReference type="SUPFAM" id="SSF81338">
    <property type="entry name" value="Aquaporin-like"/>
    <property type="match status" value="1"/>
</dbReference>
<dbReference type="InterPro" id="IPR023271">
    <property type="entry name" value="Aquaporin-like"/>
</dbReference>
<evidence type="ECO:0000256" key="5">
    <source>
        <dbReference type="ARBA" id="ARBA00023136"/>
    </source>
</evidence>
<keyword evidence="3 6" id="KW-0812">Transmembrane</keyword>
<comment type="caution">
    <text evidence="8">The sequence shown here is derived from an EMBL/GenBank/DDBJ whole genome shotgun (WGS) entry which is preliminary data.</text>
</comment>
<evidence type="ECO:0000256" key="7">
    <source>
        <dbReference type="SAM" id="Phobius"/>
    </source>
</evidence>